<dbReference type="OMA" id="ARWIFIR"/>
<evidence type="ECO:0000313" key="6">
    <source>
        <dbReference type="Proteomes" id="UP000054928"/>
    </source>
</evidence>
<evidence type="ECO:0000256" key="2">
    <source>
        <dbReference type="ARBA" id="ARBA00022771"/>
    </source>
</evidence>
<evidence type="ECO:0000256" key="3">
    <source>
        <dbReference type="ARBA" id="ARBA00022833"/>
    </source>
</evidence>
<keyword evidence="1" id="KW-0479">Metal-binding</keyword>
<dbReference type="Pfam" id="PF02892">
    <property type="entry name" value="zf-BED"/>
    <property type="match status" value="1"/>
</dbReference>
<dbReference type="InterPro" id="IPR003656">
    <property type="entry name" value="Znf_BED"/>
</dbReference>
<reference evidence="6" key="1">
    <citation type="submission" date="2014-09" db="EMBL/GenBank/DDBJ databases">
        <authorList>
            <person name="Sharma Rahul"/>
            <person name="Thines Marco"/>
        </authorList>
    </citation>
    <scope>NUCLEOTIDE SEQUENCE [LARGE SCALE GENOMIC DNA]</scope>
</reference>
<keyword evidence="2" id="KW-0863">Zinc-finger</keyword>
<evidence type="ECO:0000259" key="4">
    <source>
        <dbReference type="Pfam" id="PF02892"/>
    </source>
</evidence>
<organism evidence="5 6">
    <name type="scientific">Plasmopara halstedii</name>
    <name type="common">Downy mildew of sunflower</name>
    <dbReference type="NCBI Taxonomy" id="4781"/>
    <lineage>
        <taxon>Eukaryota</taxon>
        <taxon>Sar</taxon>
        <taxon>Stramenopiles</taxon>
        <taxon>Oomycota</taxon>
        <taxon>Peronosporomycetes</taxon>
        <taxon>Peronosporales</taxon>
        <taxon>Peronosporaceae</taxon>
        <taxon>Plasmopara</taxon>
    </lineage>
</organism>
<evidence type="ECO:0000256" key="1">
    <source>
        <dbReference type="ARBA" id="ARBA00022723"/>
    </source>
</evidence>
<sequence>MEDATPQHPDLPLFKMPRQHKQGYWSFVMLVAPSAHLPAGKSKWESSDADMAYCTKCKATFKYKSGSSAAIRQHLGQQHPKVLAELQGNMKRKDASKLVKDAIASKRMSSTVFLSPTKKSKKVNSAEEAMATRLLTDWINKCLRPLGITEDKELRFLRPSSRP</sequence>
<dbReference type="GO" id="GO:0003677">
    <property type="term" value="F:DNA binding"/>
    <property type="evidence" value="ECO:0007669"/>
    <property type="project" value="InterPro"/>
</dbReference>
<dbReference type="OrthoDB" id="119833at2759"/>
<accession>A0A0N7L499</accession>
<keyword evidence="6" id="KW-1185">Reference proteome</keyword>
<protein>
    <recommendedName>
        <fullName evidence="4">BED-type domain-containing protein</fullName>
    </recommendedName>
</protein>
<dbReference type="RefSeq" id="XP_024574452.1">
    <property type="nucleotide sequence ID" value="XM_024723480.1"/>
</dbReference>
<keyword evidence="3" id="KW-0862">Zinc</keyword>
<proteinExistence type="predicted"/>
<dbReference type="AlphaFoldDB" id="A0A0N7L499"/>
<feature type="domain" description="BED-type" evidence="4">
    <location>
        <begin position="48"/>
        <end position="80"/>
    </location>
</feature>
<dbReference type="EMBL" id="CCYD01000321">
    <property type="protein sequence ID" value="CEG38083.1"/>
    <property type="molecule type" value="Genomic_DNA"/>
</dbReference>
<dbReference type="GeneID" id="36403233"/>
<dbReference type="GO" id="GO:0008270">
    <property type="term" value="F:zinc ion binding"/>
    <property type="evidence" value="ECO:0007669"/>
    <property type="project" value="UniProtKB-KW"/>
</dbReference>
<evidence type="ECO:0000313" key="5">
    <source>
        <dbReference type="EMBL" id="CEG38083.1"/>
    </source>
</evidence>
<dbReference type="Proteomes" id="UP000054928">
    <property type="component" value="Unassembled WGS sequence"/>
</dbReference>
<name>A0A0N7L499_PLAHL</name>